<comment type="caution">
    <text evidence="4">The sequence shown here is derived from an EMBL/GenBank/DDBJ whole genome shotgun (WGS) entry which is preliminary data.</text>
</comment>
<organism evidence="4 5">
    <name type="scientific">Scylla paramamosain</name>
    <name type="common">Mud crab</name>
    <dbReference type="NCBI Taxonomy" id="85552"/>
    <lineage>
        <taxon>Eukaryota</taxon>
        <taxon>Metazoa</taxon>
        <taxon>Ecdysozoa</taxon>
        <taxon>Arthropoda</taxon>
        <taxon>Crustacea</taxon>
        <taxon>Multicrustacea</taxon>
        <taxon>Malacostraca</taxon>
        <taxon>Eumalacostraca</taxon>
        <taxon>Eucarida</taxon>
        <taxon>Decapoda</taxon>
        <taxon>Pleocyemata</taxon>
        <taxon>Brachyura</taxon>
        <taxon>Eubrachyura</taxon>
        <taxon>Portunoidea</taxon>
        <taxon>Portunidae</taxon>
        <taxon>Portuninae</taxon>
        <taxon>Scylla</taxon>
    </lineage>
</organism>
<dbReference type="InterPro" id="IPR004145">
    <property type="entry name" value="DUF243"/>
</dbReference>
<keyword evidence="5" id="KW-1185">Reference proteome</keyword>
<evidence type="ECO:0000256" key="1">
    <source>
        <dbReference type="SAM" id="MobiDB-lite"/>
    </source>
</evidence>
<dbReference type="SMART" id="SM00690">
    <property type="entry name" value="DM5"/>
    <property type="match status" value="1"/>
</dbReference>
<sequence>MEYLEVAAVLTLFLSCTSGSPVAQGYGLPPYRDIGVTSFASHNILPSQGNQYGRGQLDTLHLTRTHHGGPSISGPIGNANFGGPLISNHGGHYGNLGGVGSGFSGSFGGSDVVGAGGGLGGGVVGGVGGDIVDGGLLGGSVGGIVDGGVVGGSYDGGVGDTVGPCTEGKVLQVDGSCVVPLVHRKVFVFAAPDRPKVIQPPPQLPKPEVQHNVVVIRSQEPEENPEPIVIPAPRVKNVLLVLNKLRDNEQKVVQVPPQPSSAPSVYFVNYKDEQDLQNQGFQGLGIDFDGAAGVGGAGGFGTGSGFGSGGGVGGAGGAGGFDNVGGVIGGGGSFGGVGIGVGSVGGAGGFGGAGGAGGFGGAGGAGGFGGAGGAGGFGGYGGVGIGGGVDVVDVVDTSYGVPRVNDVSDHIVGGGGDLSYAASDTEDVVVEAEPETSDAESPSESEDSSKALFFKA</sequence>
<feature type="signal peptide" evidence="2">
    <location>
        <begin position="1"/>
        <end position="19"/>
    </location>
</feature>
<feature type="compositionally biased region" description="Acidic residues" evidence="1">
    <location>
        <begin position="428"/>
        <end position="446"/>
    </location>
</feature>
<evidence type="ECO:0000313" key="5">
    <source>
        <dbReference type="Proteomes" id="UP001487740"/>
    </source>
</evidence>
<feature type="region of interest" description="Disordered" evidence="1">
    <location>
        <begin position="428"/>
        <end position="456"/>
    </location>
</feature>
<dbReference type="AlphaFoldDB" id="A0AAW0TGV9"/>
<accession>A0AAW0TGV9</accession>
<keyword evidence="2" id="KW-0732">Signal</keyword>
<proteinExistence type="predicted"/>
<gene>
    <name evidence="4" type="ORF">O3P69_010897</name>
</gene>
<evidence type="ECO:0000313" key="4">
    <source>
        <dbReference type="EMBL" id="KAK8386581.1"/>
    </source>
</evidence>
<evidence type="ECO:0000259" key="3">
    <source>
        <dbReference type="SMART" id="SM00690"/>
    </source>
</evidence>
<dbReference type="EMBL" id="JARAKH010000031">
    <property type="protein sequence ID" value="KAK8386581.1"/>
    <property type="molecule type" value="Genomic_DNA"/>
</dbReference>
<protein>
    <recommendedName>
        <fullName evidence="3">DUF243 domain-containing protein</fullName>
    </recommendedName>
</protein>
<dbReference type="Proteomes" id="UP001487740">
    <property type="component" value="Unassembled WGS sequence"/>
</dbReference>
<evidence type="ECO:0000256" key="2">
    <source>
        <dbReference type="SAM" id="SignalP"/>
    </source>
</evidence>
<name>A0AAW0TGV9_SCYPA</name>
<feature type="domain" description="DUF243" evidence="3">
    <location>
        <begin position="180"/>
        <end position="273"/>
    </location>
</feature>
<feature type="chain" id="PRO_5043609392" description="DUF243 domain-containing protein" evidence="2">
    <location>
        <begin position="20"/>
        <end position="456"/>
    </location>
</feature>
<reference evidence="4 5" key="1">
    <citation type="submission" date="2023-03" db="EMBL/GenBank/DDBJ databases">
        <title>High-quality genome of Scylla paramamosain provides insights in environmental adaptation.</title>
        <authorList>
            <person name="Zhang L."/>
        </authorList>
    </citation>
    <scope>NUCLEOTIDE SEQUENCE [LARGE SCALE GENOMIC DNA]</scope>
    <source>
        <strain evidence="4">LZ_2023a</strain>
        <tissue evidence="4">Muscle</tissue>
    </source>
</reference>